<dbReference type="PANTHER" id="PTHR35370">
    <property type="entry name" value="CYTOPLASMIC PROTEIN-RELATED-RELATED"/>
    <property type="match status" value="1"/>
</dbReference>
<dbReference type="RefSeq" id="WP_089158939.1">
    <property type="nucleotide sequence ID" value="NZ_MTHB01000014.1"/>
</dbReference>
<dbReference type="PIRSF" id="PIRSF028304">
    <property type="entry name" value="UCP028304"/>
    <property type="match status" value="1"/>
</dbReference>
<protein>
    <submittedName>
        <fullName evidence="1">Protein ImpG/VasA</fullName>
    </submittedName>
</protein>
<evidence type="ECO:0000313" key="1">
    <source>
        <dbReference type="EMBL" id="OXC80455.1"/>
    </source>
</evidence>
<evidence type="ECO:0000313" key="2">
    <source>
        <dbReference type="Proteomes" id="UP000214720"/>
    </source>
</evidence>
<dbReference type="Proteomes" id="UP000214720">
    <property type="component" value="Unassembled WGS sequence"/>
</dbReference>
<dbReference type="Pfam" id="PF05947">
    <property type="entry name" value="T6SS_TssF"/>
    <property type="match status" value="1"/>
</dbReference>
<accession>A0A226XAC3</accession>
<proteinExistence type="predicted"/>
<dbReference type="InterPro" id="IPR010272">
    <property type="entry name" value="T6SS_TssF"/>
</dbReference>
<name>A0A226XAC3_CABSO</name>
<dbReference type="OrthoDB" id="8978153at2"/>
<organism evidence="1 2">
    <name type="scientific">Caballeronia sordidicola</name>
    <name type="common">Burkholderia sordidicola</name>
    <dbReference type="NCBI Taxonomy" id="196367"/>
    <lineage>
        <taxon>Bacteria</taxon>
        <taxon>Pseudomonadati</taxon>
        <taxon>Pseudomonadota</taxon>
        <taxon>Betaproteobacteria</taxon>
        <taxon>Burkholderiales</taxon>
        <taxon>Burkholderiaceae</taxon>
        <taxon>Caballeronia</taxon>
    </lineage>
</organism>
<dbReference type="PANTHER" id="PTHR35370:SF1">
    <property type="entry name" value="TYPE VI SECRETION SYSTEM COMPONENT TSSF1"/>
    <property type="match status" value="1"/>
</dbReference>
<comment type="caution">
    <text evidence="1">The sequence shown here is derived from an EMBL/GenBank/DDBJ whole genome shotgun (WGS) entry which is preliminary data.</text>
</comment>
<dbReference type="AlphaFoldDB" id="A0A226XAC3"/>
<gene>
    <name evidence="1" type="ORF">BSU04_01565</name>
</gene>
<dbReference type="NCBIfam" id="TIGR03359">
    <property type="entry name" value="VI_chp_6"/>
    <property type="match status" value="1"/>
</dbReference>
<reference evidence="2" key="1">
    <citation type="submission" date="2017-01" db="EMBL/GenBank/DDBJ databases">
        <title>Genome Analysis of Deinococcus marmoris KOPRI26562.</title>
        <authorList>
            <person name="Kim J.H."/>
            <person name="Oh H.-M."/>
        </authorList>
    </citation>
    <scope>NUCLEOTIDE SEQUENCE [LARGE SCALE GENOMIC DNA]</scope>
    <source>
        <strain evidence="2">PAMC 26633</strain>
    </source>
</reference>
<dbReference type="EMBL" id="MTHB01000014">
    <property type="protein sequence ID" value="OXC80455.1"/>
    <property type="molecule type" value="Genomic_DNA"/>
</dbReference>
<sequence length="606" mass="66316">MDELLPHYERELAHLRRYANEFALRYPKIATRLAMSGGHSDDPHVERLIQFFALLAAGLDAKIEDDYPEFTESLLEILYAQYLRPFPSCSIVQFDAGSLFDRLTGPVTIGRGAELVTKIGGCRFRTAYDVTLAPLQITDARYALTASAPTGISLPPDTTGIVSITFAAAGATASVATAPGTVRIHLNGQREVVATLADVLLLRTSRAFVEPDGQGKWKPLANLPVAAAGFEDPDALIDAPANASPVFRLLTEYVAFPDKFDFIDIDFAALTRATGPCRRFTLHLAIDSVRKDSWAAERMAQFTTANLRLFCTPVVNLFKLKAEPVRTDSAITSYPVSPKTTSPSAVEVYSIDSLYTEDADSAGRRVLHPFSSLMHGSATQLSGPYWVALRDEKIAQTNPGFETALKMVDLDGRPVGSGISQLDIDLTCTNRDIPYTLPFGTPGGDLLNEGGALPCKISMLRQPTRTVRFARGEGALWRLITHLTPQPIQLSPAGFDELKRLFRQYATRSSLQTRHIDGVAFLNRRPTMQWIVMKPCPGMVRGIEITLSVDEQAFTGSSLSVFVEVLDRFFAPYAVANSFVQLVVISKDSGADIRRCAPRQGTAPLL</sequence>